<evidence type="ECO:0000259" key="5">
    <source>
        <dbReference type="SMART" id="SM00237"/>
    </source>
</evidence>
<dbReference type="InterPro" id="IPR038081">
    <property type="entry name" value="CalX-like_sf"/>
</dbReference>
<feature type="chain" id="PRO_5046867393" evidence="4">
    <location>
        <begin position="22"/>
        <end position="1003"/>
    </location>
</feature>
<protein>
    <submittedName>
        <fullName evidence="6">GDSL-type esterase/lipase family protein</fullName>
    </submittedName>
</protein>
<accession>A0ABU9APR2</accession>
<feature type="signal peptide" evidence="4">
    <location>
        <begin position="1"/>
        <end position="21"/>
    </location>
</feature>
<keyword evidence="3" id="KW-0106">Calcium</keyword>
<evidence type="ECO:0000256" key="4">
    <source>
        <dbReference type="SAM" id="SignalP"/>
    </source>
</evidence>
<dbReference type="InterPro" id="IPR013830">
    <property type="entry name" value="SGNH_hydro"/>
</dbReference>
<keyword evidence="7" id="KW-1185">Reference proteome</keyword>
<dbReference type="Gene3D" id="3.40.50.1110">
    <property type="entry name" value="SGNH hydrolase"/>
    <property type="match status" value="1"/>
</dbReference>
<dbReference type="Proteomes" id="UP001371305">
    <property type="component" value="Unassembled WGS sequence"/>
</dbReference>
<dbReference type="SMART" id="SM00237">
    <property type="entry name" value="Calx_beta"/>
    <property type="match status" value="1"/>
</dbReference>
<dbReference type="Pfam" id="PF13472">
    <property type="entry name" value="Lipase_GDSL_2"/>
    <property type="match status" value="1"/>
</dbReference>
<keyword evidence="2" id="KW-0677">Repeat</keyword>
<dbReference type="InterPro" id="IPR051532">
    <property type="entry name" value="Ester_Hydrolysis_Enzymes"/>
</dbReference>
<dbReference type="InterPro" id="IPR003644">
    <property type="entry name" value="Calx_beta"/>
</dbReference>
<evidence type="ECO:0000313" key="7">
    <source>
        <dbReference type="Proteomes" id="UP001371305"/>
    </source>
</evidence>
<dbReference type="PANTHER" id="PTHR30383:SF5">
    <property type="entry name" value="SGNH HYDROLASE-TYPE ESTERASE DOMAIN-CONTAINING PROTEIN"/>
    <property type="match status" value="1"/>
</dbReference>
<gene>
    <name evidence="6" type="ORF">WKV53_02545</name>
</gene>
<organism evidence="6 7">
    <name type="scientific">Luteolibacter soli</name>
    <dbReference type="NCBI Taxonomy" id="3135280"/>
    <lineage>
        <taxon>Bacteria</taxon>
        <taxon>Pseudomonadati</taxon>
        <taxon>Verrucomicrobiota</taxon>
        <taxon>Verrucomicrobiia</taxon>
        <taxon>Verrucomicrobiales</taxon>
        <taxon>Verrucomicrobiaceae</taxon>
        <taxon>Luteolibacter</taxon>
    </lineage>
</organism>
<evidence type="ECO:0000256" key="3">
    <source>
        <dbReference type="ARBA" id="ARBA00022837"/>
    </source>
</evidence>
<feature type="domain" description="Calx-beta" evidence="5">
    <location>
        <begin position="292"/>
        <end position="387"/>
    </location>
</feature>
<dbReference type="RefSeq" id="WP_341402772.1">
    <property type="nucleotide sequence ID" value="NZ_JBBUKT010000001.1"/>
</dbReference>
<comment type="caution">
    <text evidence="6">The sequence shown here is derived from an EMBL/GenBank/DDBJ whole genome shotgun (WGS) entry which is preliminary data.</text>
</comment>
<evidence type="ECO:0000313" key="6">
    <source>
        <dbReference type="EMBL" id="MEK7949355.1"/>
    </source>
</evidence>
<dbReference type="EMBL" id="JBBUKT010000001">
    <property type="protein sequence ID" value="MEK7949355.1"/>
    <property type="molecule type" value="Genomic_DNA"/>
</dbReference>
<dbReference type="SUPFAM" id="SSF141072">
    <property type="entry name" value="CalX-like"/>
    <property type="match status" value="2"/>
</dbReference>
<keyword evidence="1 4" id="KW-0732">Signal</keyword>
<reference evidence="6 7" key="1">
    <citation type="submission" date="2024-04" db="EMBL/GenBank/DDBJ databases">
        <title>Luteolibacter sp. isolated from soil.</title>
        <authorList>
            <person name="An J."/>
        </authorList>
    </citation>
    <scope>NUCLEOTIDE SEQUENCE [LARGE SCALE GENOMIC DNA]</scope>
    <source>
        <strain evidence="6 7">Y139</strain>
    </source>
</reference>
<dbReference type="Pfam" id="PF03160">
    <property type="entry name" value="Calx-beta"/>
    <property type="match status" value="2"/>
</dbReference>
<evidence type="ECO:0000256" key="2">
    <source>
        <dbReference type="ARBA" id="ARBA00022737"/>
    </source>
</evidence>
<dbReference type="Pfam" id="PF25275">
    <property type="entry name" value="Golvesin_C"/>
    <property type="match status" value="1"/>
</dbReference>
<proteinExistence type="predicted"/>
<dbReference type="PANTHER" id="PTHR30383">
    <property type="entry name" value="THIOESTERASE 1/PROTEASE 1/LYSOPHOSPHOLIPASE L1"/>
    <property type="match status" value="1"/>
</dbReference>
<dbReference type="InterPro" id="IPR036514">
    <property type="entry name" value="SGNH_hydro_sf"/>
</dbReference>
<dbReference type="SUPFAM" id="SSF52266">
    <property type="entry name" value="SGNH hydrolase"/>
    <property type="match status" value="1"/>
</dbReference>
<dbReference type="InterPro" id="IPR033803">
    <property type="entry name" value="CBD-like_Golvesin-Xly"/>
</dbReference>
<name>A0ABU9APR2_9BACT</name>
<sequence length="1003" mass="103694">MKPSYSWAVVCLAATVSSVSANLVAYQGFNGYTVGALPGQPIGSNTQGLDTAGIITSAGTGAAANVFDATGMTFSNLITSGGSARYADATGRPSYIGFAYTGPAVSGNLYTSYLVRLGTVPSNNGVASLRANTTATSGGAAAYFHAYADGPANVFTGSQYDANNANTASTQSLAINTDYVVIGRFTRVGTALSVGSPGVATTFVLTAAQFDYFKDGGFTDAELDGALIGSGPSNVTSRVSDAPVTTGTFTFNPGNGIQFGPGNSGANQTVAYDEFRFGTTLDDVLPVPAPPVVVPVNVTIAASGAISQEPTPGAEAIGSVTLTRDGDTTAALRVYLNSSGTATAGVDYPAVPASVLIPAGATSLVVPVPAYTDSLVEGPETVTLTLVADAGYNLPPTTSATVTLNDRAAGVPSTKSRFIQKLAAGLQQKVVFYGTSLTASGNWPTQLRLISDATWPGQATYYNRGSSGMASNWGITNLQTQVLALVPDTVFIEFSVNDAVARLDISLPEARANLNAMIDGILAVNPQCEVILQVTNPVIGRPQGDAGWRPNLVHYQQIYRDVAAERNLTLIDHSPAWQALLDQSEVDFYTNVPDGLHPSVGGEAVYMVPALLERTGAPAIVQPPIVVDETMAQFEGTWTFSTSTAGAHLNGYQTDGNIDKGLKTVSYFPEIPAAGTYPVYLRWSSLNNRANNVPVTINYAGGSTTVTVDQTINGGMWYKLGDFPLAAGTDNSVVIGTTGTTGFVIADAVGVGVPAVRLLASNGRAGEPVTSGGAARPSIVTVTRSGSVTQAQVVNLTIGGDAVNGGDYDAVPVSITIPAGAKTATLTIMPKFDTLHEGAETLTIEAVPPSGMYAGVTTKASLVVVDPDDSPFSGWQAAHFSVAQLDDVNISGENADPDGDGITNLMEYFAGYDPLVQQASFVSSGKMAVEGVDYFSITYPRAPGTGLLGVPEVSTNLQVWNAGDTFLAKSADADPDALQQVLVRSRTATSAASRQFLRLKVTR</sequence>
<dbReference type="CDD" id="cd00229">
    <property type="entry name" value="SGNH_hydrolase"/>
    <property type="match status" value="1"/>
</dbReference>
<dbReference type="Gene3D" id="2.60.40.2030">
    <property type="match status" value="2"/>
</dbReference>
<evidence type="ECO:0000256" key="1">
    <source>
        <dbReference type="ARBA" id="ARBA00022729"/>
    </source>
</evidence>